<accession>A0AAD4CRC9</accession>
<keyword evidence="8" id="KW-1185">Reference proteome</keyword>
<dbReference type="GO" id="GO:0016491">
    <property type="term" value="F:oxidoreductase activity"/>
    <property type="evidence" value="ECO:0007669"/>
    <property type="project" value="UniProtKB-KW"/>
</dbReference>
<dbReference type="InterPro" id="IPR036922">
    <property type="entry name" value="Rieske_2Fe-2S_sf"/>
</dbReference>
<sequence length="427" mass="48380">MESLSSSLPTTVLIATLTALFFLFRAWPRLVSWNKSDSNLKSTDHTSKPIISEAVSKESDFPLTWWVDSELFELERRAIFSKQWLLLSHRSRFAKVGDYQSFDIAGFSIFLIQGKDGEVRAFHNVCRHRAYTVIKKESGSSAVLGCRYHGWSYNTFGQLIKAPQFDDVPGFDRSQNSLFEVHSHTNGSGFVFINLEADLSSEMISAGPLDTFSGRNGLDTTSKWVGGKALMGEFNWKFGLRRKELVEAVKLERETSRQNSMPLVMKLIDRFRRPSESLSTLPFSSVHTVNGTECWYSLSLIPITERKVSVRYDVYCFKNTAPFNCEYISQALEKFLNEAIHELETEYQECASGAGVVTSPYLDLQEIDAQKHILDQVKAHSKIEKIHGAEVLPAVRKPRNNTKFQQAEQLCKELDCLGSSSHGDLSW</sequence>
<evidence type="ECO:0000256" key="2">
    <source>
        <dbReference type="ARBA" id="ARBA00022723"/>
    </source>
</evidence>
<keyword evidence="2" id="KW-0479">Metal-binding</keyword>
<dbReference type="InterPro" id="IPR017941">
    <property type="entry name" value="Rieske_2Fe-2S"/>
</dbReference>
<proteinExistence type="predicted"/>
<keyword evidence="5" id="KW-0411">Iron-sulfur</keyword>
<name>A0AAD4CRC9_ASPNN</name>
<dbReference type="SUPFAM" id="SSF50022">
    <property type="entry name" value="ISP domain"/>
    <property type="match status" value="1"/>
</dbReference>
<feature type="domain" description="Rieske" evidence="6">
    <location>
        <begin position="85"/>
        <end position="171"/>
    </location>
</feature>
<dbReference type="Proteomes" id="UP001194746">
    <property type="component" value="Unassembled WGS sequence"/>
</dbReference>
<keyword evidence="4" id="KW-0408">Iron</keyword>
<dbReference type="GO" id="GO:0051537">
    <property type="term" value="F:2 iron, 2 sulfur cluster binding"/>
    <property type="evidence" value="ECO:0007669"/>
    <property type="project" value="UniProtKB-KW"/>
</dbReference>
<reference evidence="7" key="2">
    <citation type="submission" date="2020-02" db="EMBL/GenBank/DDBJ databases">
        <authorList>
            <person name="Gilchrist C.L.M."/>
            <person name="Chooi Y.-H."/>
        </authorList>
    </citation>
    <scope>NUCLEOTIDE SEQUENCE</scope>
    <source>
        <strain evidence="7">MST-FP2251</strain>
    </source>
</reference>
<evidence type="ECO:0000256" key="5">
    <source>
        <dbReference type="ARBA" id="ARBA00023014"/>
    </source>
</evidence>
<evidence type="ECO:0000313" key="8">
    <source>
        <dbReference type="Proteomes" id="UP001194746"/>
    </source>
</evidence>
<dbReference type="PRINTS" id="PR00090">
    <property type="entry name" value="RNGDIOXGNASE"/>
</dbReference>
<evidence type="ECO:0000256" key="4">
    <source>
        <dbReference type="ARBA" id="ARBA00023004"/>
    </source>
</evidence>
<reference evidence="7" key="1">
    <citation type="journal article" date="2019" name="Beilstein J. Org. Chem.">
        <title>Nanangenines: drimane sesquiterpenoids as the dominant metabolite cohort of a novel Australian fungus, Aspergillus nanangensis.</title>
        <authorList>
            <person name="Lacey H.J."/>
            <person name="Gilchrist C.L.M."/>
            <person name="Crombie A."/>
            <person name="Kalaitzis J.A."/>
            <person name="Vuong D."/>
            <person name="Rutledge P.J."/>
            <person name="Turner P."/>
            <person name="Pitt J.I."/>
            <person name="Lacey E."/>
            <person name="Chooi Y.H."/>
            <person name="Piggott A.M."/>
        </authorList>
    </citation>
    <scope>NUCLEOTIDE SEQUENCE</scope>
    <source>
        <strain evidence="7">MST-FP2251</strain>
    </source>
</reference>
<gene>
    <name evidence="7" type="ORF">FE257_004186</name>
</gene>
<evidence type="ECO:0000256" key="1">
    <source>
        <dbReference type="ARBA" id="ARBA00022714"/>
    </source>
</evidence>
<dbReference type="PROSITE" id="PS51296">
    <property type="entry name" value="RIESKE"/>
    <property type="match status" value="1"/>
</dbReference>
<dbReference type="InterPro" id="IPR001663">
    <property type="entry name" value="Rng_hydr_dOase-A"/>
</dbReference>
<dbReference type="Pfam" id="PF00355">
    <property type="entry name" value="Rieske"/>
    <property type="match status" value="1"/>
</dbReference>
<dbReference type="EMBL" id="VCAU01000019">
    <property type="protein sequence ID" value="KAF9891331.1"/>
    <property type="molecule type" value="Genomic_DNA"/>
</dbReference>
<dbReference type="AlphaFoldDB" id="A0AAD4CRC9"/>
<protein>
    <recommendedName>
        <fullName evidence="6">Rieske domain-containing protein</fullName>
    </recommendedName>
</protein>
<keyword evidence="3" id="KW-0560">Oxidoreductase</keyword>
<dbReference type="GO" id="GO:0046872">
    <property type="term" value="F:metal ion binding"/>
    <property type="evidence" value="ECO:0007669"/>
    <property type="project" value="UniProtKB-KW"/>
</dbReference>
<organism evidence="7 8">
    <name type="scientific">Aspergillus nanangensis</name>
    <dbReference type="NCBI Taxonomy" id="2582783"/>
    <lineage>
        <taxon>Eukaryota</taxon>
        <taxon>Fungi</taxon>
        <taxon>Dikarya</taxon>
        <taxon>Ascomycota</taxon>
        <taxon>Pezizomycotina</taxon>
        <taxon>Eurotiomycetes</taxon>
        <taxon>Eurotiomycetidae</taxon>
        <taxon>Eurotiales</taxon>
        <taxon>Aspergillaceae</taxon>
        <taxon>Aspergillus</taxon>
        <taxon>Aspergillus subgen. Circumdati</taxon>
    </lineage>
</organism>
<dbReference type="CDD" id="cd03469">
    <property type="entry name" value="Rieske_RO_Alpha_N"/>
    <property type="match status" value="1"/>
</dbReference>
<dbReference type="PANTHER" id="PTHR43756:SF6">
    <property type="entry name" value="CLUSTER-BINDING PROTEIN, PUTATIVE (AFU_ORTHOLOGUE AFUA_6G03920)-RELATED"/>
    <property type="match status" value="1"/>
</dbReference>
<evidence type="ECO:0000259" key="6">
    <source>
        <dbReference type="PROSITE" id="PS51296"/>
    </source>
</evidence>
<dbReference type="Gene3D" id="2.102.10.10">
    <property type="entry name" value="Rieske [2Fe-2S] iron-sulphur domain"/>
    <property type="match status" value="1"/>
</dbReference>
<dbReference type="PANTHER" id="PTHR43756">
    <property type="entry name" value="CHOLINE MONOOXYGENASE, CHLOROPLASTIC"/>
    <property type="match status" value="1"/>
</dbReference>
<evidence type="ECO:0000313" key="7">
    <source>
        <dbReference type="EMBL" id="KAF9891331.1"/>
    </source>
</evidence>
<keyword evidence="1" id="KW-0001">2Fe-2S</keyword>
<evidence type="ECO:0000256" key="3">
    <source>
        <dbReference type="ARBA" id="ARBA00023002"/>
    </source>
</evidence>
<comment type="caution">
    <text evidence="7">The sequence shown here is derived from an EMBL/GenBank/DDBJ whole genome shotgun (WGS) entry which is preliminary data.</text>
</comment>